<feature type="non-terminal residue" evidence="1">
    <location>
        <position position="258"/>
    </location>
</feature>
<dbReference type="AlphaFoldDB" id="A0A6G1JYR8"/>
<keyword evidence="2" id="KW-1185">Reference proteome</keyword>
<protein>
    <submittedName>
        <fullName evidence="1">Uncharacterized protein</fullName>
    </submittedName>
</protein>
<dbReference type="EMBL" id="MU005779">
    <property type="protein sequence ID" value="KAF2705405.1"/>
    <property type="molecule type" value="Genomic_DNA"/>
</dbReference>
<evidence type="ECO:0000313" key="1">
    <source>
        <dbReference type="EMBL" id="KAF2705405.1"/>
    </source>
</evidence>
<evidence type="ECO:0000313" key="2">
    <source>
        <dbReference type="Proteomes" id="UP000799428"/>
    </source>
</evidence>
<accession>A0A6G1JYR8</accession>
<name>A0A6G1JYR8_9PLEO</name>
<proteinExistence type="predicted"/>
<organism evidence="1 2">
    <name type="scientific">Pleomassaria siparia CBS 279.74</name>
    <dbReference type="NCBI Taxonomy" id="1314801"/>
    <lineage>
        <taxon>Eukaryota</taxon>
        <taxon>Fungi</taxon>
        <taxon>Dikarya</taxon>
        <taxon>Ascomycota</taxon>
        <taxon>Pezizomycotina</taxon>
        <taxon>Dothideomycetes</taxon>
        <taxon>Pleosporomycetidae</taxon>
        <taxon>Pleosporales</taxon>
        <taxon>Pleomassariaceae</taxon>
        <taxon>Pleomassaria</taxon>
    </lineage>
</organism>
<sequence>MSAWTKALFPHPLMIATKGEGPVGWDFVDLWAWDSIADNWFFIPWRNTNTTDIELGVVIENEPATDYPALSDDNKLLIHDEKLLVSYNLRGSGIVVQVDEDAIKAIGCYKTHELAFPSEHTELQLEAQEHRSSMEKEALRISKLSAGDIKKARRHERKRANYALKKRHTDGLIADERPRAFARHERQGKHVAAFRLHADATVADVQKAGRTYRMWHANFAYLLGPAFKKRQDTPPCLMGEKENWVELGCREKGEERND</sequence>
<dbReference type="Proteomes" id="UP000799428">
    <property type="component" value="Unassembled WGS sequence"/>
</dbReference>
<reference evidence="1" key="1">
    <citation type="journal article" date="2020" name="Stud. Mycol.">
        <title>101 Dothideomycetes genomes: a test case for predicting lifestyles and emergence of pathogens.</title>
        <authorList>
            <person name="Haridas S."/>
            <person name="Albert R."/>
            <person name="Binder M."/>
            <person name="Bloem J."/>
            <person name="Labutti K."/>
            <person name="Salamov A."/>
            <person name="Andreopoulos B."/>
            <person name="Baker S."/>
            <person name="Barry K."/>
            <person name="Bills G."/>
            <person name="Bluhm B."/>
            <person name="Cannon C."/>
            <person name="Castanera R."/>
            <person name="Culley D."/>
            <person name="Daum C."/>
            <person name="Ezra D."/>
            <person name="Gonzalez J."/>
            <person name="Henrissat B."/>
            <person name="Kuo A."/>
            <person name="Liang C."/>
            <person name="Lipzen A."/>
            <person name="Lutzoni F."/>
            <person name="Magnuson J."/>
            <person name="Mondo S."/>
            <person name="Nolan M."/>
            <person name="Ohm R."/>
            <person name="Pangilinan J."/>
            <person name="Park H.-J."/>
            <person name="Ramirez L."/>
            <person name="Alfaro M."/>
            <person name="Sun H."/>
            <person name="Tritt A."/>
            <person name="Yoshinaga Y."/>
            <person name="Zwiers L.-H."/>
            <person name="Turgeon B."/>
            <person name="Goodwin S."/>
            <person name="Spatafora J."/>
            <person name="Crous P."/>
            <person name="Grigoriev I."/>
        </authorList>
    </citation>
    <scope>NUCLEOTIDE SEQUENCE</scope>
    <source>
        <strain evidence="1">CBS 279.74</strain>
    </source>
</reference>
<gene>
    <name evidence="1" type="ORF">K504DRAFT_460656</name>
</gene>